<evidence type="ECO:0000313" key="2">
    <source>
        <dbReference type="EMBL" id="KAF1850587.1"/>
    </source>
</evidence>
<accession>A0A9P4GSM7</accession>
<feature type="compositionally biased region" description="Polar residues" evidence="1">
    <location>
        <begin position="50"/>
        <end position="65"/>
    </location>
</feature>
<dbReference type="RefSeq" id="XP_040793150.1">
    <property type="nucleotide sequence ID" value="XM_040927711.1"/>
</dbReference>
<comment type="caution">
    <text evidence="2">The sequence shown here is derived from an EMBL/GenBank/DDBJ whole genome shotgun (WGS) entry which is preliminary data.</text>
</comment>
<gene>
    <name evidence="2" type="ORF">K460DRAFT_271296</name>
</gene>
<dbReference type="OrthoDB" id="428159at2759"/>
<dbReference type="EMBL" id="ML976614">
    <property type="protein sequence ID" value="KAF1850587.1"/>
    <property type="molecule type" value="Genomic_DNA"/>
</dbReference>
<proteinExistence type="predicted"/>
<organism evidence="2 3">
    <name type="scientific">Cucurbitaria berberidis CBS 394.84</name>
    <dbReference type="NCBI Taxonomy" id="1168544"/>
    <lineage>
        <taxon>Eukaryota</taxon>
        <taxon>Fungi</taxon>
        <taxon>Dikarya</taxon>
        <taxon>Ascomycota</taxon>
        <taxon>Pezizomycotina</taxon>
        <taxon>Dothideomycetes</taxon>
        <taxon>Pleosporomycetidae</taxon>
        <taxon>Pleosporales</taxon>
        <taxon>Pleosporineae</taxon>
        <taxon>Cucurbitariaceae</taxon>
        <taxon>Cucurbitaria</taxon>
    </lineage>
</organism>
<feature type="compositionally biased region" description="Basic and acidic residues" evidence="1">
    <location>
        <begin position="37"/>
        <end position="49"/>
    </location>
</feature>
<name>A0A9P4GSM7_9PLEO</name>
<evidence type="ECO:0000313" key="3">
    <source>
        <dbReference type="Proteomes" id="UP000800039"/>
    </source>
</evidence>
<evidence type="ECO:0008006" key="4">
    <source>
        <dbReference type="Google" id="ProtNLM"/>
    </source>
</evidence>
<evidence type="ECO:0000256" key="1">
    <source>
        <dbReference type="SAM" id="MobiDB-lite"/>
    </source>
</evidence>
<protein>
    <recommendedName>
        <fullName evidence="4">Glycosyltransferase family 1 protein</fullName>
    </recommendedName>
</protein>
<dbReference type="GeneID" id="63844964"/>
<sequence length="410" mass="43946">MHVEPVLSNADLYVTTPPAYTQSIAEGEISVDAEAAQGEKPEVFERSPERSTSSYHPLQQQISNASTTRDIPQLQEQGLEREFHAHNTTPQVPAVSAPVLGQYLTEPVSTANLVGVRACSILHDRPAIWLVKRKKTALSPLAAAVLTKEGLIGAKDLELISQHSGTRRDPIDPLSGVLLGVSDTVGELMLGLVAGPVELGKHAIPMLARYESRRTENPDGNNLSVTASDVKGVPHAAAQVAIGTGKGVGRMIAASLKSPMLMMHGVTRGFHNLPKLYGEEVREYDNITNLRSGLLVSAKSFGYGLSDGLKDLVAKPIDGAEQNGIVGFGTGLAKGFGNAMFKPAAGACGLIGYSAVGVYKSIRNIKIRKQDDPAKLVRELGEVEYAQANDADKLYVVRVWCQIQMRVRLT</sequence>
<reference evidence="2" key="1">
    <citation type="submission" date="2020-01" db="EMBL/GenBank/DDBJ databases">
        <authorList>
            <consortium name="DOE Joint Genome Institute"/>
            <person name="Haridas S."/>
            <person name="Albert R."/>
            <person name="Binder M."/>
            <person name="Bloem J."/>
            <person name="Labutti K."/>
            <person name="Salamov A."/>
            <person name="Andreopoulos B."/>
            <person name="Baker S.E."/>
            <person name="Barry K."/>
            <person name="Bills G."/>
            <person name="Bluhm B.H."/>
            <person name="Cannon C."/>
            <person name="Castanera R."/>
            <person name="Culley D.E."/>
            <person name="Daum C."/>
            <person name="Ezra D."/>
            <person name="Gonzalez J.B."/>
            <person name="Henrissat B."/>
            <person name="Kuo A."/>
            <person name="Liang C."/>
            <person name="Lipzen A."/>
            <person name="Lutzoni F."/>
            <person name="Magnuson J."/>
            <person name="Mondo S."/>
            <person name="Nolan M."/>
            <person name="Ohm R."/>
            <person name="Pangilinan J."/>
            <person name="Park H.-J."/>
            <person name="Ramirez L."/>
            <person name="Alfaro M."/>
            <person name="Sun H."/>
            <person name="Tritt A."/>
            <person name="Yoshinaga Y."/>
            <person name="Zwiers L.-H."/>
            <person name="Turgeon B.G."/>
            <person name="Goodwin S.B."/>
            <person name="Spatafora J.W."/>
            <person name="Crous P.W."/>
            <person name="Grigoriev I.V."/>
        </authorList>
    </citation>
    <scope>NUCLEOTIDE SEQUENCE</scope>
    <source>
        <strain evidence="2">CBS 394.84</strain>
    </source>
</reference>
<keyword evidence="3" id="KW-1185">Reference proteome</keyword>
<dbReference type="Proteomes" id="UP000800039">
    <property type="component" value="Unassembled WGS sequence"/>
</dbReference>
<feature type="region of interest" description="Disordered" evidence="1">
    <location>
        <begin position="34"/>
        <end position="65"/>
    </location>
</feature>
<dbReference type="AlphaFoldDB" id="A0A9P4GSM7"/>